<accession>A0ABD5Z1C4</accession>
<dbReference type="InterPro" id="IPR004422">
    <property type="entry name" value="RFAP_synthase"/>
</dbReference>
<comment type="similarity">
    <text evidence="2">Belongs to the beta-RFA-P synthase family.</text>
</comment>
<comment type="caution">
    <text evidence="5">The sequence shown here is derived from an EMBL/GenBank/DDBJ whole genome shotgun (WGS) entry which is preliminary data.</text>
</comment>
<evidence type="ECO:0000313" key="5">
    <source>
        <dbReference type="EMBL" id="MFC7198997.1"/>
    </source>
</evidence>
<evidence type="ECO:0000256" key="2">
    <source>
        <dbReference type="PIRNR" id="PIRNR004884"/>
    </source>
</evidence>
<dbReference type="EMBL" id="JBHTAR010000011">
    <property type="protein sequence ID" value="MFC7198997.1"/>
    <property type="molecule type" value="Genomic_DNA"/>
</dbReference>
<dbReference type="GO" id="GO:0005524">
    <property type="term" value="F:ATP binding"/>
    <property type="evidence" value="ECO:0007669"/>
    <property type="project" value="UniProtKB-UniRule"/>
</dbReference>
<keyword evidence="2" id="KW-0328">Glycosyltransferase</keyword>
<keyword evidence="1 2" id="KW-0808">Transferase</keyword>
<gene>
    <name evidence="5" type="ORF">ACFQJ9_06140</name>
</gene>
<evidence type="ECO:0000256" key="1">
    <source>
        <dbReference type="ARBA" id="ARBA00022679"/>
    </source>
</evidence>
<sequence>MSCRVESTARLHFGFGNLSLAHDRLYGSLGVTLDEPRVVVEADPADDHAGVDCEHEDAREYAERAVDLLDVDGARVRVREELPRHVGLGSGTQLALTTFTAVAGAHGLDPDVRAYAPRLGRGGRSGIGVAGFESGGFVVDAGHPTERFTTERPPTGEWSVPPVAAHHDVPEAWRFLVVVPDAEPGRHDADEEASMRSVVESADSSVADRIAGTVFRRVLPAVATGDHTAFGAGVEEVGRLNGRWYADAQGGVYRPPAGELVEHLSTRPAVAGAGQSSWGPAVYGVTDADHADEAREAAHEALAAAGVDGDVFVAGPRNHGATVDHE</sequence>
<feature type="domain" description="GHMP kinase N-terminal" evidence="3">
    <location>
        <begin position="61"/>
        <end position="135"/>
    </location>
</feature>
<dbReference type="InterPro" id="IPR013750">
    <property type="entry name" value="GHMP_kinase_C_dom"/>
</dbReference>
<evidence type="ECO:0000259" key="3">
    <source>
        <dbReference type="Pfam" id="PF00288"/>
    </source>
</evidence>
<dbReference type="NCBIfam" id="TIGR00144">
    <property type="entry name" value="beta_RFAP_syn"/>
    <property type="match status" value="1"/>
</dbReference>
<proteinExistence type="inferred from homology"/>
<dbReference type="InterPro" id="IPR020568">
    <property type="entry name" value="Ribosomal_Su5_D2-typ_SF"/>
</dbReference>
<comment type="function">
    <text evidence="2">Catalyzes the condensation of 4-aminobenzoate (pABA) with 5-phospho-alpha-D-ribose 1-diphosphate (PRPP) to produce beta-ribofuranosylaminobenzene 5'-phosphate (beta-RFA-P).</text>
</comment>
<comment type="subunit">
    <text evidence="2">Homodimer.</text>
</comment>
<comment type="pathway">
    <text evidence="2">Cofactor biosynthesis; 5,6,7,8-tetrahydromethanopterin biosynthesis.</text>
</comment>
<dbReference type="GO" id="GO:0043793">
    <property type="term" value="F:beta-ribofuranosylaminobenzene 5'-phosphate synthase activity"/>
    <property type="evidence" value="ECO:0007669"/>
    <property type="project" value="UniProtKB-EC"/>
</dbReference>
<reference evidence="5 6" key="1">
    <citation type="journal article" date="2019" name="Int. J. Syst. Evol. Microbiol.">
        <title>The Global Catalogue of Microorganisms (GCM) 10K type strain sequencing project: providing services to taxonomists for standard genome sequencing and annotation.</title>
        <authorList>
            <consortium name="The Broad Institute Genomics Platform"/>
            <consortium name="The Broad Institute Genome Sequencing Center for Infectious Disease"/>
            <person name="Wu L."/>
            <person name="Ma J."/>
        </authorList>
    </citation>
    <scope>NUCLEOTIDE SEQUENCE [LARGE SCALE GENOMIC DNA]</scope>
    <source>
        <strain evidence="5 6">XZGYJ-43</strain>
    </source>
</reference>
<dbReference type="PANTHER" id="PTHR20861:SF6">
    <property type="entry name" value="BETA-RIBOFURANOSYLPHENOL 5'-PHOSPHATE SYNTHASE"/>
    <property type="match status" value="1"/>
</dbReference>
<dbReference type="SUPFAM" id="SSF54211">
    <property type="entry name" value="Ribosomal protein S5 domain 2-like"/>
    <property type="match status" value="1"/>
</dbReference>
<organism evidence="5 6">
    <name type="scientific">Halospeciosus flavus</name>
    <dbReference type="NCBI Taxonomy" id="3032283"/>
    <lineage>
        <taxon>Archaea</taxon>
        <taxon>Methanobacteriati</taxon>
        <taxon>Methanobacteriota</taxon>
        <taxon>Stenosarchaea group</taxon>
        <taxon>Halobacteria</taxon>
        <taxon>Halobacteriales</taxon>
        <taxon>Halobacteriaceae</taxon>
        <taxon>Halospeciosus</taxon>
    </lineage>
</organism>
<protein>
    <recommendedName>
        <fullName evidence="2">Beta-ribofuranosylaminobenzene 5'-phosphate synthase</fullName>
        <shortName evidence="2">Beta-RFA-P synthase</shortName>
        <ecNumber evidence="2">2.4.2.54</ecNumber>
    </recommendedName>
</protein>
<dbReference type="EC" id="2.4.2.54" evidence="2"/>
<dbReference type="Proteomes" id="UP001596447">
    <property type="component" value="Unassembled WGS sequence"/>
</dbReference>
<evidence type="ECO:0000313" key="6">
    <source>
        <dbReference type="Proteomes" id="UP001596447"/>
    </source>
</evidence>
<dbReference type="InterPro" id="IPR014721">
    <property type="entry name" value="Ribsml_uS5_D2-typ_fold_subgr"/>
</dbReference>
<dbReference type="Gene3D" id="3.30.230.10">
    <property type="match status" value="1"/>
</dbReference>
<dbReference type="PANTHER" id="PTHR20861">
    <property type="entry name" value="HOMOSERINE/4-DIPHOSPHOCYTIDYL-2-C-METHYL-D-ERYTHRITOL KINASE"/>
    <property type="match status" value="1"/>
</dbReference>
<dbReference type="InterPro" id="IPR006204">
    <property type="entry name" value="GHMP_kinase_N_dom"/>
</dbReference>
<feature type="domain" description="GHMP kinase C-terminal" evidence="4">
    <location>
        <begin position="220"/>
        <end position="302"/>
    </location>
</feature>
<dbReference type="AlphaFoldDB" id="A0ABD5Z1C4"/>
<dbReference type="RefSeq" id="WP_279528947.1">
    <property type="nucleotide sequence ID" value="NZ_CP122312.1"/>
</dbReference>
<evidence type="ECO:0000259" key="4">
    <source>
        <dbReference type="Pfam" id="PF08544"/>
    </source>
</evidence>
<comment type="catalytic activity">
    <reaction evidence="2">
        <text>5-phospho-alpha-D-ribose 1-diphosphate + 4-hydroxybenzoate + H(+) = 4-(beta-D-ribofuranosyl)phenol 5'-phosphate + CO2 + diphosphate</text>
        <dbReference type="Rhea" id="RHEA:48556"/>
        <dbReference type="ChEBI" id="CHEBI:15378"/>
        <dbReference type="ChEBI" id="CHEBI:16526"/>
        <dbReference type="ChEBI" id="CHEBI:17879"/>
        <dbReference type="ChEBI" id="CHEBI:33019"/>
        <dbReference type="ChEBI" id="CHEBI:58017"/>
        <dbReference type="ChEBI" id="CHEBI:82767"/>
        <dbReference type="EC" id="2.4.2.54"/>
    </reaction>
</comment>
<keyword evidence="6" id="KW-1185">Reference proteome</keyword>
<dbReference type="PIRSF" id="PIRSF004884">
    <property type="entry name" value="Sugar_kin_arch"/>
    <property type="match status" value="1"/>
</dbReference>
<dbReference type="Pfam" id="PF08544">
    <property type="entry name" value="GHMP_kinases_C"/>
    <property type="match status" value="1"/>
</dbReference>
<dbReference type="Pfam" id="PF00288">
    <property type="entry name" value="GHMP_kinases_N"/>
    <property type="match status" value="1"/>
</dbReference>
<name>A0ABD5Z1C4_9EURY</name>